<reference evidence="1 2" key="1">
    <citation type="submission" date="2017-09" db="EMBL/GenBank/DDBJ databases">
        <title>Complete genome sequence of Verrucomicrobial strain HZ-65, isolated from freshwater.</title>
        <authorList>
            <person name="Choi A."/>
        </authorList>
    </citation>
    <scope>NUCLEOTIDE SEQUENCE [LARGE SCALE GENOMIC DNA]</scope>
    <source>
        <strain evidence="1 2">HZ-65</strain>
    </source>
</reference>
<accession>A0A290QMH5</accession>
<gene>
    <name evidence="1" type="ORF">CMV30_16155</name>
</gene>
<dbReference type="OrthoDB" id="199485at2"/>
<name>A0A290QMH5_9BACT</name>
<dbReference type="AlphaFoldDB" id="A0A290QMH5"/>
<organism evidence="1 2">
    <name type="scientific">Nibricoccus aquaticus</name>
    <dbReference type="NCBI Taxonomy" id="2576891"/>
    <lineage>
        <taxon>Bacteria</taxon>
        <taxon>Pseudomonadati</taxon>
        <taxon>Verrucomicrobiota</taxon>
        <taxon>Opitutia</taxon>
        <taxon>Opitutales</taxon>
        <taxon>Opitutaceae</taxon>
        <taxon>Nibricoccus</taxon>
    </lineage>
</organism>
<evidence type="ECO:0000313" key="1">
    <source>
        <dbReference type="EMBL" id="ATC65352.1"/>
    </source>
</evidence>
<sequence length="69" mass="7672">MPLFIPENTMPPSSEPTTVLVVPQYDVQWNRPIFRAPAISLPSAAQIWSDIPFTAQFSGRAKEQPSSTK</sequence>
<evidence type="ECO:0000313" key="2">
    <source>
        <dbReference type="Proteomes" id="UP000217265"/>
    </source>
</evidence>
<keyword evidence="2" id="KW-1185">Reference proteome</keyword>
<dbReference type="RefSeq" id="WP_096056983.1">
    <property type="nucleotide sequence ID" value="NZ_CP023344.1"/>
</dbReference>
<dbReference type="Proteomes" id="UP000217265">
    <property type="component" value="Chromosome"/>
</dbReference>
<proteinExistence type="predicted"/>
<dbReference type="KEGG" id="vbh:CMV30_16155"/>
<dbReference type="EMBL" id="CP023344">
    <property type="protein sequence ID" value="ATC65352.1"/>
    <property type="molecule type" value="Genomic_DNA"/>
</dbReference>
<protein>
    <submittedName>
        <fullName evidence="1">Uncharacterized protein</fullName>
    </submittedName>
</protein>